<feature type="coiled-coil region" evidence="1">
    <location>
        <begin position="165"/>
        <end position="199"/>
    </location>
</feature>
<dbReference type="AlphaFoldDB" id="A0A367R3C8"/>
<dbReference type="SUPFAM" id="SSF48452">
    <property type="entry name" value="TPR-like"/>
    <property type="match status" value="1"/>
</dbReference>
<dbReference type="Pfam" id="PF12770">
    <property type="entry name" value="CHAT"/>
    <property type="match status" value="1"/>
</dbReference>
<gene>
    <name evidence="3" type="ORF">A6769_34695</name>
</gene>
<sequence length="687" mass="77747">MGQYSKAKPLILESLKIRAKVLGNQHPDHAIINYNLSLLYTATNRPKKALKLMQESAEIDLKTIAQIFSISTDNQRLTYFQENYYKLELFLSLVFQNFPNTPEAIQSAYDLILRRKAIATETAILQKIALLSEQYTHLAPKLEQWRQVRQQLAKHFFDIPTPEQLPYYQQELASLEQQAETLEQELNISELNLQKELQNADFQTIALELPQGTTLIEFVRFNNCNFKAIRANGDAQYLPPRYLAFILPAQAPKQLKMIDLGEANLIDQQVRKFRMLVENGRGLAFNEIFSEDDISPKIELRKLIFDQLKPYLTKDLIICPDGELNCLPFEVLPTDEGGYLMDEYQFNFLNVGRDILRFKAQIPARVTKPLVIANPDYNLAQATVSQPLSTDEIDKKFTFTPSLRDLASSRQGQIFSSLPGTEIEGEKIAKLLGVKAITEAKALKPLVSRTQKSPYILHISTHGYFLGDIIPNLETINQNFLLSNLSASERLHLGGMQNPLLRSGLAFAGVNTMLNGGILPEEAEDGLLTALDVQSIDLAGTELVITSACETALGDIHTGETVIGLRRSFIQAGAKTVIMSLWKVDDVATTILMEHFYNYLLQAKLSKAEALRKAKYDVRNLTIGQMRSQWLTEEAIQWVEKRSKDVVQHLRQLSQKPDSERVYGHPKYWAAFICLGNPAPLKEFKTT</sequence>
<organism evidence="3 4">
    <name type="scientific">Nostoc punctiforme NIES-2108</name>
    <dbReference type="NCBI Taxonomy" id="1356359"/>
    <lineage>
        <taxon>Bacteria</taxon>
        <taxon>Bacillati</taxon>
        <taxon>Cyanobacteriota</taxon>
        <taxon>Cyanophyceae</taxon>
        <taxon>Nostocales</taxon>
        <taxon>Nostocaceae</taxon>
        <taxon>Nostoc</taxon>
    </lineage>
</organism>
<protein>
    <recommendedName>
        <fullName evidence="2">CHAT domain-containing protein</fullName>
    </recommendedName>
</protein>
<accession>A0A367R3C8</accession>
<dbReference type="PANTHER" id="PTHR10098">
    <property type="entry name" value="RAPSYN-RELATED"/>
    <property type="match status" value="1"/>
</dbReference>
<evidence type="ECO:0000259" key="2">
    <source>
        <dbReference type="Pfam" id="PF12770"/>
    </source>
</evidence>
<evidence type="ECO:0000313" key="4">
    <source>
        <dbReference type="Proteomes" id="UP000252085"/>
    </source>
</evidence>
<dbReference type="Gene3D" id="1.25.40.10">
    <property type="entry name" value="Tetratricopeptide repeat domain"/>
    <property type="match status" value="1"/>
</dbReference>
<reference evidence="4" key="1">
    <citation type="submission" date="2016-04" db="EMBL/GenBank/DDBJ databases">
        <authorList>
            <person name="Tabuchi Yagui T.R."/>
        </authorList>
    </citation>
    <scope>NUCLEOTIDE SEQUENCE [LARGE SCALE GENOMIC DNA]</scope>
</reference>
<dbReference type="InterPro" id="IPR011990">
    <property type="entry name" value="TPR-like_helical_dom_sf"/>
</dbReference>
<dbReference type="Pfam" id="PF13424">
    <property type="entry name" value="TPR_12"/>
    <property type="match status" value="1"/>
</dbReference>
<dbReference type="InterPro" id="IPR024983">
    <property type="entry name" value="CHAT_dom"/>
</dbReference>
<dbReference type="EMBL" id="LXQE01000193">
    <property type="protein sequence ID" value="RCJ30014.1"/>
    <property type="molecule type" value="Genomic_DNA"/>
</dbReference>
<proteinExistence type="predicted"/>
<evidence type="ECO:0000313" key="3">
    <source>
        <dbReference type="EMBL" id="RCJ30014.1"/>
    </source>
</evidence>
<evidence type="ECO:0000256" key="1">
    <source>
        <dbReference type="SAM" id="Coils"/>
    </source>
</evidence>
<keyword evidence="1" id="KW-0175">Coiled coil</keyword>
<comment type="caution">
    <text evidence="3">The sequence shown here is derived from an EMBL/GenBank/DDBJ whole genome shotgun (WGS) entry which is preliminary data.</text>
</comment>
<feature type="domain" description="CHAT" evidence="2">
    <location>
        <begin position="307"/>
        <end position="677"/>
    </location>
</feature>
<name>A0A367R3C8_NOSPU</name>
<dbReference type="Proteomes" id="UP000252085">
    <property type="component" value="Unassembled WGS sequence"/>
</dbReference>